<dbReference type="EMBL" id="VOSC01000033">
    <property type="protein sequence ID" value="TXE06258.1"/>
    <property type="molecule type" value="Genomic_DNA"/>
</dbReference>
<evidence type="ECO:0000313" key="4">
    <source>
        <dbReference type="EMBL" id="TXE06258.1"/>
    </source>
</evidence>
<dbReference type="NCBIfam" id="NF046080">
    <property type="entry name" value="PID_CTERM"/>
    <property type="match status" value="1"/>
</dbReference>
<keyword evidence="2" id="KW-1133">Transmembrane helix</keyword>
<dbReference type="Proteomes" id="UP000321790">
    <property type="component" value="Unassembled WGS sequence"/>
</dbReference>
<keyword evidence="2" id="KW-0812">Transmembrane</keyword>
<evidence type="ECO:0000256" key="2">
    <source>
        <dbReference type="SAM" id="Phobius"/>
    </source>
</evidence>
<evidence type="ECO:0000256" key="3">
    <source>
        <dbReference type="SAM" id="SignalP"/>
    </source>
</evidence>
<keyword evidence="5" id="KW-1185">Reference proteome</keyword>
<reference evidence="5" key="1">
    <citation type="submission" date="2019-08" db="EMBL/GenBank/DDBJ databases">
        <title>Seonamhaeicola sediminis sp. nov., isolated from marine sediment.</title>
        <authorList>
            <person name="Cao W.R."/>
        </authorList>
    </citation>
    <scope>NUCLEOTIDE SEQUENCE [LARGE SCALE GENOMIC DNA]</scope>
    <source>
        <strain evidence="5">Gy8</strain>
    </source>
</reference>
<dbReference type="RefSeq" id="WP_147137912.1">
    <property type="nucleotide sequence ID" value="NZ_VOSC01000033.1"/>
</dbReference>
<keyword evidence="2" id="KW-0472">Membrane</keyword>
<feature type="transmembrane region" description="Helical" evidence="2">
    <location>
        <begin position="77"/>
        <end position="95"/>
    </location>
</feature>
<feature type="compositionally biased region" description="Low complexity" evidence="1">
    <location>
        <begin position="35"/>
        <end position="44"/>
    </location>
</feature>
<sequence length="101" mass="10560">MKTKNYSVSKILTSLMVVIALTFSTNIYAKKDNKGNNGKGNADGTTTGSNKGDHGENTGNQGNDKQKGNTNKKTPSAPLDGGLGILVLGAAAFGYKKLRNK</sequence>
<gene>
    <name evidence="4" type="ORF">FUA26_14895</name>
</gene>
<feature type="signal peptide" evidence="3">
    <location>
        <begin position="1"/>
        <end position="29"/>
    </location>
</feature>
<evidence type="ECO:0008006" key="6">
    <source>
        <dbReference type="Google" id="ProtNLM"/>
    </source>
</evidence>
<protein>
    <recommendedName>
        <fullName evidence="6">LPXTG cell wall anchor domain-containing protein</fullName>
    </recommendedName>
</protein>
<keyword evidence="3" id="KW-0732">Signal</keyword>
<organism evidence="4 5">
    <name type="scientific">Seonamhaeicola algicola</name>
    <dbReference type="NCBI Taxonomy" id="1719036"/>
    <lineage>
        <taxon>Bacteria</taxon>
        <taxon>Pseudomonadati</taxon>
        <taxon>Bacteroidota</taxon>
        <taxon>Flavobacteriia</taxon>
        <taxon>Flavobacteriales</taxon>
        <taxon>Flavobacteriaceae</taxon>
    </lineage>
</organism>
<comment type="caution">
    <text evidence="4">The sequence shown here is derived from an EMBL/GenBank/DDBJ whole genome shotgun (WGS) entry which is preliminary data.</text>
</comment>
<name>A0A5C7ACF5_9FLAO</name>
<evidence type="ECO:0000256" key="1">
    <source>
        <dbReference type="SAM" id="MobiDB-lite"/>
    </source>
</evidence>
<feature type="region of interest" description="Disordered" evidence="1">
    <location>
        <begin position="30"/>
        <end position="82"/>
    </location>
</feature>
<feature type="chain" id="PRO_5023123427" description="LPXTG cell wall anchor domain-containing protein" evidence="3">
    <location>
        <begin position="30"/>
        <end position="101"/>
    </location>
</feature>
<proteinExistence type="predicted"/>
<evidence type="ECO:0000313" key="5">
    <source>
        <dbReference type="Proteomes" id="UP000321790"/>
    </source>
</evidence>
<dbReference type="InterPro" id="IPR058207">
    <property type="entry name" value="PID_CTERM"/>
</dbReference>
<dbReference type="AlphaFoldDB" id="A0A5C7ACF5"/>
<feature type="compositionally biased region" description="Polar residues" evidence="1">
    <location>
        <begin position="57"/>
        <end position="74"/>
    </location>
</feature>
<accession>A0A5C7ACF5</accession>